<dbReference type="InterPro" id="IPR001214">
    <property type="entry name" value="SET_dom"/>
</dbReference>
<dbReference type="PROSITE" id="PS50280">
    <property type="entry name" value="SET"/>
    <property type="match status" value="1"/>
</dbReference>
<dbReference type="EMBL" id="CACRXK020006171">
    <property type="protein sequence ID" value="CAB4008605.1"/>
    <property type="molecule type" value="Genomic_DNA"/>
</dbReference>
<dbReference type="InterPro" id="IPR046341">
    <property type="entry name" value="SET_dom_sf"/>
</dbReference>
<evidence type="ECO:0000259" key="2">
    <source>
        <dbReference type="PROSITE" id="PS50280"/>
    </source>
</evidence>
<proteinExistence type="predicted"/>
<dbReference type="Proteomes" id="UP001152795">
    <property type="component" value="Unassembled WGS sequence"/>
</dbReference>
<keyword evidence="3" id="KW-0808">Transferase</keyword>
<protein>
    <submittedName>
        <fullName evidence="3">N-lysine methyltransferase setd6</fullName>
    </submittedName>
</protein>
<evidence type="ECO:0000313" key="3">
    <source>
        <dbReference type="EMBL" id="CAB4008605.1"/>
    </source>
</evidence>
<dbReference type="AlphaFoldDB" id="A0A6S7HRB5"/>
<accession>A0A6S7HRB5</accession>
<dbReference type="SUPFAM" id="SSF82199">
    <property type="entry name" value="SET domain"/>
    <property type="match status" value="1"/>
</dbReference>
<reference evidence="3" key="1">
    <citation type="submission" date="2020-04" db="EMBL/GenBank/DDBJ databases">
        <authorList>
            <person name="Alioto T."/>
            <person name="Alioto T."/>
            <person name="Gomez Garrido J."/>
        </authorList>
    </citation>
    <scope>NUCLEOTIDE SEQUENCE</scope>
    <source>
        <strain evidence="3">A484AB</strain>
    </source>
</reference>
<feature type="compositionally biased region" description="Low complexity" evidence="1">
    <location>
        <begin position="395"/>
        <end position="406"/>
    </location>
</feature>
<comment type="caution">
    <text evidence="3">The sequence shown here is derived from an EMBL/GenBank/DDBJ whole genome shotgun (WGS) entry which is preliminary data.</text>
</comment>
<feature type="compositionally biased region" description="Basic and acidic residues" evidence="1">
    <location>
        <begin position="332"/>
        <end position="347"/>
    </location>
</feature>
<sequence length="497" mass="56498">MADSPEQKRRRVKNNKTQSLVGNFLKWCNDVGLILNDKVTVREDGSCHRFGMIALEDLDDGESVFKIPRNVLLEPNTSSISKTILEFEKNLPEIDTRNKWLPLLLTLLYEYTNPASKWRPYLDLVPSETVLNQPIFWNEQEREYLKLIGLKDGVDDDETNIEKGYIYFVLPFMDKHKEYFDPKIHTLGLYKRLAGFVMAYSFTDSDSVDAKPAMVPMADILNHISDNNAHLEFGEEFLSMVTTQRVHKGGEVFNTYGNLDNCNLLRSYGFIEEPPNTFDEVEIPLKVFQDVLEIPDNVWESKVSQFHEQIIHDTTFTKKDPDFIKTESNTKNSKENNVEIENKDMKDSNGQTTTSNSLGKILPKHRGVTVDNSGSQDDNGCEVDSEDGDSEGDSDTTGGTDGSGSDAIGDYWGIDESESDGSSCDESCLDWFDLQEIPKEWKETLKRAASVFSEKIKKISEELSRLNKSEETTRTVMVKNISEGRLTILKKVQDLEI</sequence>
<dbReference type="InterPro" id="IPR044430">
    <property type="entry name" value="SETD6_SET"/>
</dbReference>
<feature type="compositionally biased region" description="Acidic residues" evidence="1">
    <location>
        <begin position="379"/>
        <end position="394"/>
    </location>
</feature>
<feature type="domain" description="SET" evidence="2">
    <location>
        <begin position="37"/>
        <end position="257"/>
    </location>
</feature>
<dbReference type="PANTHER" id="PTHR13271">
    <property type="entry name" value="UNCHARACTERIZED PUTATIVE METHYLTRANSFERASE"/>
    <property type="match status" value="1"/>
</dbReference>
<evidence type="ECO:0000256" key="1">
    <source>
        <dbReference type="SAM" id="MobiDB-lite"/>
    </source>
</evidence>
<dbReference type="Gene3D" id="3.90.1410.10">
    <property type="entry name" value="set domain protein methyltransferase, domain 1"/>
    <property type="match status" value="1"/>
</dbReference>
<dbReference type="OrthoDB" id="341421at2759"/>
<dbReference type="GO" id="GO:0016279">
    <property type="term" value="F:protein-lysine N-methyltransferase activity"/>
    <property type="evidence" value="ECO:0007669"/>
    <property type="project" value="UniProtKB-UniRule"/>
</dbReference>
<dbReference type="FunFam" id="3.90.1410.10:FF:000018">
    <property type="entry name" value="N-lysine methyltransferase SETD6 isoform X2"/>
    <property type="match status" value="1"/>
</dbReference>
<dbReference type="Pfam" id="PF00856">
    <property type="entry name" value="SET"/>
    <property type="match status" value="1"/>
</dbReference>
<keyword evidence="3" id="KW-0489">Methyltransferase</keyword>
<dbReference type="CDD" id="cd19178">
    <property type="entry name" value="SET_SETD6"/>
    <property type="match status" value="1"/>
</dbReference>
<gene>
    <name evidence="3" type="ORF">PACLA_8A010565</name>
</gene>
<name>A0A6S7HRB5_PARCT</name>
<keyword evidence="4" id="KW-1185">Reference proteome</keyword>
<dbReference type="GO" id="GO:0005634">
    <property type="term" value="C:nucleus"/>
    <property type="evidence" value="ECO:0007669"/>
    <property type="project" value="UniProtKB-SubCell"/>
</dbReference>
<dbReference type="InterPro" id="IPR050600">
    <property type="entry name" value="SETD3_SETD6_MTase"/>
</dbReference>
<organism evidence="3 4">
    <name type="scientific">Paramuricea clavata</name>
    <name type="common">Red gorgonian</name>
    <name type="synonym">Violescent sea-whip</name>
    <dbReference type="NCBI Taxonomy" id="317549"/>
    <lineage>
        <taxon>Eukaryota</taxon>
        <taxon>Metazoa</taxon>
        <taxon>Cnidaria</taxon>
        <taxon>Anthozoa</taxon>
        <taxon>Octocorallia</taxon>
        <taxon>Malacalcyonacea</taxon>
        <taxon>Plexauridae</taxon>
        <taxon>Paramuricea</taxon>
    </lineage>
</organism>
<feature type="region of interest" description="Disordered" evidence="1">
    <location>
        <begin position="321"/>
        <end position="419"/>
    </location>
</feature>
<dbReference type="GO" id="GO:0032259">
    <property type="term" value="P:methylation"/>
    <property type="evidence" value="ECO:0007669"/>
    <property type="project" value="UniProtKB-KW"/>
</dbReference>
<feature type="compositionally biased region" description="Polar residues" evidence="1">
    <location>
        <begin position="348"/>
        <end position="358"/>
    </location>
</feature>
<dbReference type="PANTHER" id="PTHR13271:SF34">
    <property type="entry name" value="N-LYSINE METHYLTRANSFERASE SETD6"/>
    <property type="match status" value="1"/>
</dbReference>
<evidence type="ECO:0000313" key="4">
    <source>
        <dbReference type="Proteomes" id="UP001152795"/>
    </source>
</evidence>